<dbReference type="Pfam" id="PF10147">
    <property type="entry name" value="CR6_interact"/>
    <property type="match status" value="1"/>
</dbReference>
<dbReference type="EMBL" id="JANEYF010004319">
    <property type="protein sequence ID" value="KAJ8931507.1"/>
    <property type="molecule type" value="Genomic_DNA"/>
</dbReference>
<evidence type="ECO:0000256" key="2">
    <source>
        <dbReference type="ARBA" id="ARBA00004173"/>
    </source>
</evidence>
<dbReference type="GO" id="GO:1990904">
    <property type="term" value="C:ribonucleoprotein complex"/>
    <property type="evidence" value="ECO:0007669"/>
    <property type="project" value="UniProtKB-KW"/>
</dbReference>
<name>A0AAV8WYZ3_9CUCU</name>
<evidence type="ECO:0000256" key="11">
    <source>
        <dbReference type="ARBA" id="ARBA00035184"/>
    </source>
</evidence>
<keyword evidence="5" id="KW-0175">Coiled coil</keyword>
<organism evidence="14 15">
    <name type="scientific">Rhamnusium bicolor</name>
    <dbReference type="NCBI Taxonomy" id="1586634"/>
    <lineage>
        <taxon>Eukaryota</taxon>
        <taxon>Metazoa</taxon>
        <taxon>Ecdysozoa</taxon>
        <taxon>Arthropoda</taxon>
        <taxon>Hexapoda</taxon>
        <taxon>Insecta</taxon>
        <taxon>Pterygota</taxon>
        <taxon>Neoptera</taxon>
        <taxon>Endopterygota</taxon>
        <taxon>Coleoptera</taxon>
        <taxon>Polyphaga</taxon>
        <taxon>Cucujiformia</taxon>
        <taxon>Chrysomeloidea</taxon>
        <taxon>Cerambycidae</taxon>
        <taxon>Lepturinae</taxon>
        <taxon>Rhagiini</taxon>
        <taxon>Rhamnusium</taxon>
    </lineage>
</organism>
<dbReference type="PANTHER" id="PTHR31761:SF1">
    <property type="entry name" value="LARGE RIBOSOMAL SUBUNIT PROTEIN ML64"/>
    <property type="match status" value="1"/>
</dbReference>
<comment type="subcellular location">
    <subcellularLocation>
        <location evidence="2">Mitochondrion</location>
    </subcellularLocation>
    <subcellularLocation>
        <location evidence="1">Nucleus</location>
    </subcellularLocation>
</comment>
<evidence type="ECO:0000256" key="4">
    <source>
        <dbReference type="ARBA" id="ARBA00022980"/>
    </source>
</evidence>
<keyword evidence="6" id="KW-0496">Mitochondrion</keyword>
<evidence type="ECO:0000256" key="9">
    <source>
        <dbReference type="ARBA" id="ARBA00023306"/>
    </source>
</evidence>
<keyword evidence="15" id="KW-1185">Reference proteome</keyword>
<dbReference type="PANTHER" id="PTHR31761">
    <property type="entry name" value="GROWTH ARREST AND DNA DAMAGE-INDUCIBLE PROTEINS-INTERACTING PROTEIN 1 GADD45GIP1"/>
    <property type="match status" value="1"/>
</dbReference>
<dbReference type="InterPro" id="IPR018472">
    <property type="entry name" value="Ribosomal_mL64"/>
</dbReference>
<evidence type="ECO:0000256" key="5">
    <source>
        <dbReference type="ARBA" id="ARBA00023054"/>
    </source>
</evidence>
<keyword evidence="4" id="KW-0689">Ribosomal protein</keyword>
<evidence type="ECO:0000256" key="1">
    <source>
        <dbReference type="ARBA" id="ARBA00004123"/>
    </source>
</evidence>
<comment type="function">
    <text evidence="13">Acts as a negative regulator of G1 to S cell cycle phase progression by inhibiting cyclin-dependent kinases. Inhibitory effects are additive with GADD45 proteins but also occur in the absence of GADD45 proteins. Acts as a repressor of the orphan nuclear receptor NR4A1 by inhibiting AB domain-mediated transcriptional activity. May be involved in the hormone-mediated regulation of NR4A1 transcriptional activity. May play a role in mitochondrial protein synthesis.</text>
</comment>
<proteinExistence type="inferred from homology"/>
<sequence length="138" mass="16380">MEKKRNKSRLRDADRNILFEINPYPEPKLSHHGSLKYLRRAYGRYGQCSGINPSICWPVKEELNDAIVYETIKYPFTIPEMVAQAKEKRKIKEESIMTRQAEIVKRMEKLEIWKQDLYHRIAKKESEAKAAKVLIIFK</sequence>
<gene>
    <name evidence="14" type="ORF">NQ314_015580</name>
</gene>
<evidence type="ECO:0000313" key="14">
    <source>
        <dbReference type="EMBL" id="KAJ8931507.1"/>
    </source>
</evidence>
<dbReference type="GO" id="GO:0005739">
    <property type="term" value="C:mitochondrion"/>
    <property type="evidence" value="ECO:0007669"/>
    <property type="project" value="UniProtKB-SubCell"/>
</dbReference>
<dbReference type="AlphaFoldDB" id="A0AAV8WYZ3"/>
<evidence type="ECO:0000256" key="13">
    <source>
        <dbReference type="ARBA" id="ARBA00060144"/>
    </source>
</evidence>
<evidence type="ECO:0000313" key="15">
    <source>
        <dbReference type="Proteomes" id="UP001162156"/>
    </source>
</evidence>
<evidence type="ECO:0000256" key="8">
    <source>
        <dbReference type="ARBA" id="ARBA00023274"/>
    </source>
</evidence>
<keyword evidence="9" id="KW-0131">Cell cycle</keyword>
<keyword evidence="8" id="KW-0687">Ribonucleoprotein</keyword>
<dbReference type="Gene3D" id="6.10.280.120">
    <property type="entry name" value="Growth arrest and DNA-damage-inducible proteins-interacting protein 1"/>
    <property type="match status" value="1"/>
</dbReference>
<evidence type="ECO:0000256" key="7">
    <source>
        <dbReference type="ARBA" id="ARBA00023242"/>
    </source>
</evidence>
<dbReference type="GO" id="GO:0005634">
    <property type="term" value="C:nucleus"/>
    <property type="evidence" value="ECO:0007669"/>
    <property type="project" value="UniProtKB-SubCell"/>
</dbReference>
<accession>A0AAV8WYZ3</accession>
<dbReference type="GO" id="GO:0005840">
    <property type="term" value="C:ribosome"/>
    <property type="evidence" value="ECO:0007669"/>
    <property type="project" value="UniProtKB-KW"/>
</dbReference>
<evidence type="ECO:0000256" key="12">
    <source>
        <dbReference type="ARBA" id="ARBA00035485"/>
    </source>
</evidence>
<keyword evidence="7" id="KW-0539">Nucleus</keyword>
<dbReference type="Proteomes" id="UP001162156">
    <property type="component" value="Unassembled WGS sequence"/>
</dbReference>
<protein>
    <recommendedName>
        <fullName evidence="11">Large ribosomal subunit protein mL64</fullName>
    </recommendedName>
    <alternativeName>
        <fullName evidence="10">39S ribosomal protein L59, mitochondrial</fullName>
    </alternativeName>
    <alternativeName>
        <fullName evidence="12">Growth arrest and DNA damage-inducible proteins-interacting protein 1</fullName>
    </alternativeName>
</protein>
<evidence type="ECO:0000256" key="6">
    <source>
        <dbReference type="ARBA" id="ARBA00023128"/>
    </source>
</evidence>
<evidence type="ECO:0000256" key="10">
    <source>
        <dbReference type="ARBA" id="ARBA00030700"/>
    </source>
</evidence>
<comment type="caution">
    <text evidence="14">The sequence shown here is derived from an EMBL/GenBank/DDBJ whole genome shotgun (WGS) entry which is preliminary data.</text>
</comment>
<dbReference type="InterPro" id="IPR043035">
    <property type="entry name" value="Ribosomal_mL64_sf"/>
</dbReference>
<reference evidence="14" key="1">
    <citation type="journal article" date="2023" name="Insect Mol. Biol.">
        <title>Genome sequencing provides insights into the evolution of gene families encoding plant cell wall-degrading enzymes in longhorned beetles.</title>
        <authorList>
            <person name="Shin N.R."/>
            <person name="Okamura Y."/>
            <person name="Kirsch R."/>
            <person name="Pauchet Y."/>
        </authorList>
    </citation>
    <scope>NUCLEOTIDE SEQUENCE</scope>
    <source>
        <strain evidence="14">RBIC_L_NR</strain>
    </source>
</reference>
<evidence type="ECO:0000256" key="3">
    <source>
        <dbReference type="ARBA" id="ARBA00005421"/>
    </source>
</evidence>
<comment type="similarity">
    <text evidence="3">Belongs to the mitochondrion-specific ribosomal protein mL64 family.</text>
</comment>